<name>A0A438C492_VITVI</name>
<sequence>MTSLPSKDLFFAREHFNLDFSNAERRIGRVIGSDNCVDPCRFPHGPNPLSLMERERVTFTSEIPQRSGRKNIRGRCLRSEHPIGVLSKREFQARFRISDIIPIQLTDGEVLSSADLSILSLFKQYLHFTQIPLAFLHLNIVWILMGCNVLDMLFQQDFSLLEFLFIYTVKMNQKDKFSLFAHIPSLQLVTSLPDSCKGWVKGHVLVSSPWNGSSKGPDGVFSPNVRWRF</sequence>
<gene>
    <name evidence="1" type="ORF">CK203_109232</name>
</gene>
<dbReference type="AlphaFoldDB" id="A0A438C492"/>
<evidence type="ECO:0000313" key="1">
    <source>
        <dbReference type="EMBL" id="RVW18073.1"/>
    </source>
</evidence>
<dbReference type="Proteomes" id="UP000288805">
    <property type="component" value="Unassembled WGS sequence"/>
</dbReference>
<protein>
    <submittedName>
        <fullName evidence="1">Uncharacterized protein</fullName>
    </submittedName>
</protein>
<comment type="caution">
    <text evidence="1">The sequence shown here is derived from an EMBL/GenBank/DDBJ whole genome shotgun (WGS) entry which is preliminary data.</text>
</comment>
<organism evidence="1 2">
    <name type="scientific">Vitis vinifera</name>
    <name type="common">Grape</name>
    <dbReference type="NCBI Taxonomy" id="29760"/>
    <lineage>
        <taxon>Eukaryota</taxon>
        <taxon>Viridiplantae</taxon>
        <taxon>Streptophyta</taxon>
        <taxon>Embryophyta</taxon>
        <taxon>Tracheophyta</taxon>
        <taxon>Spermatophyta</taxon>
        <taxon>Magnoliopsida</taxon>
        <taxon>eudicotyledons</taxon>
        <taxon>Gunneridae</taxon>
        <taxon>Pentapetalae</taxon>
        <taxon>rosids</taxon>
        <taxon>Vitales</taxon>
        <taxon>Vitaceae</taxon>
        <taxon>Viteae</taxon>
        <taxon>Vitis</taxon>
    </lineage>
</organism>
<accession>A0A438C492</accession>
<reference evidence="1 2" key="1">
    <citation type="journal article" date="2018" name="PLoS Genet.">
        <title>Population sequencing reveals clonal diversity and ancestral inbreeding in the grapevine cultivar Chardonnay.</title>
        <authorList>
            <person name="Roach M.J."/>
            <person name="Johnson D.L."/>
            <person name="Bohlmann J."/>
            <person name="van Vuuren H.J."/>
            <person name="Jones S.J."/>
            <person name="Pretorius I.S."/>
            <person name="Schmidt S.A."/>
            <person name="Borneman A.R."/>
        </authorList>
    </citation>
    <scope>NUCLEOTIDE SEQUENCE [LARGE SCALE GENOMIC DNA]</scope>
    <source>
        <strain evidence="2">cv. Chardonnay</strain>
        <tissue evidence="1">Leaf</tissue>
    </source>
</reference>
<proteinExistence type="predicted"/>
<dbReference type="EMBL" id="QGNW01002553">
    <property type="protein sequence ID" value="RVW18073.1"/>
    <property type="molecule type" value="Genomic_DNA"/>
</dbReference>
<evidence type="ECO:0000313" key="2">
    <source>
        <dbReference type="Proteomes" id="UP000288805"/>
    </source>
</evidence>